<evidence type="ECO:0000256" key="3">
    <source>
        <dbReference type="ARBA" id="ARBA00022816"/>
    </source>
</evidence>
<reference evidence="9" key="1">
    <citation type="submission" date="2022-08" db="EMBL/GenBank/DDBJ databases">
        <authorList>
            <consortium name="DOE Joint Genome Institute"/>
            <person name="Min B."/>
            <person name="Sierra-Patev S."/>
            <person name="Naranjo-Ortiz M."/>
            <person name="Looney B."/>
            <person name="Konkel Z."/>
            <person name="Slot J.C."/>
            <person name="Sakamoto Y."/>
            <person name="Steenwyk J.L."/>
            <person name="Rokas A."/>
            <person name="Carro J."/>
            <person name="Camarero S."/>
            <person name="Ferreira P."/>
            <person name="Molpeceres G."/>
            <person name="Ruiz-duenas F.J."/>
            <person name="Serrano A."/>
            <person name="Henrissat B."/>
            <person name="Drula E."/>
            <person name="Hughes K.W."/>
            <person name="Mata J.L."/>
            <person name="Ishikawa N.K."/>
            <person name="Vargas-Isla R."/>
            <person name="Ushijima S."/>
            <person name="Smith C.A."/>
            <person name="Ahrendt S."/>
            <person name="Andreopoulos W."/>
            <person name="He G."/>
            <person name="LaButti K."/>
            <person name="Lipzen A."/>
            <person name="Ng V."/>
            <person name="Riley R."/>
            <person name="Sandor L."/>
            <person name="Barry K."/>
            <person name="Martinez A.T."/>
            <person name="Xiao Y."/>
            <person name="Gibbons J.G."/>
            <person name="Terashima K."/>
            <person name="Hibbett D.S."/>
            <person name="Grigoriev I.V."/>
        </authorList>
    </citation>
    <scope>NUCLEOTIDE SEQUENCE</scope>
    <source>
        <strain evidence="9">ET3784</strain>
    </source>
</reference>
<gene>
    <name evidence="9" type="ORF">DFJ43DRAFT_1095154</name>
</gene>
<feature type="compositionally biased region" description="Polar residues" evidence="8">
    <location>
        <begin position="101"/>
        <end position="116"/>
    </location>
</feature>
<dbReference type="GO" id="GO:0017056">
    <property type="term" value="F:structural constituent of nuclear pore"/>
    <property type="evidence" value="ECO:0007669"/>
    <property type="project" value="InterPro"/>
</dbReference>
<protein>
    <recommendedName>
        <fullName evidence="11">Nucleoporin nup45</fullName>
    </recommendedName>
</protein>
<keyword evidence="2" id="KW-0813">Transport</keyword>
<evidence type="ECO:0008006" key="11">
    <source>
        <dbReference type="Google" id="ProtNLM"/>
    </source>
</evidence>
<dbReference type="GO" id="GO:0051028">
    <property type="term" value="P:mRNA transport"/>
    <property type="evidence" value="ECO:0007669"/>
    <property type="project" value="UniProtKB-KW"/>
</dbReference>
<dbReference type="PANTHER" id="PTHR13437:SF2">
    <property type="entry name" value="NUCLEOPORIN P58_P45"/>
    <property type="match status" value="1"/>
</dbReference>
<keyword evidence="7" id="KW-0539">Nucleus</keyword>
<dbReference type="EMBL" id="JANVFO010000060">
    <property type="protein sequence ID" value="KAJ3720820.1"/>
    <property type="molecule type" value="Genomic_DNA"/>
</dbReference>
<evidence type="ECO:0000313" key="10">
    <source>
        <dbReference type="Proteomes" id="UP001176059"/>
    </source>
</evidence>
<evidence type="ECO:0000256" key="4">
    <source>
        <dbReference type="ARBA" id="ARBA00022927"/>
    </source>
</evidence>
<proteinExistence type="predicted"/>
<feature type="compositionally biased region" description="Low complexity" evidence="8">
    <location>
        <begin position="38"/>
        <end position="51"/>
    </location>
</feature>
<keyword evidence="6" id="KW-0906">Nuclear pore complex</keyword>
<comment type="subcellular location">
    <subcellularLocation>
        <location evidence="1">Nucleus</location>
        <location evidence="1">Nuclear pore complex</location>
    </subcellularLocation>
</comment>
<sequence>MAFATNSSAFGMKPNNTPATGNSLFGQPNTTGNSIFGTSQPQTNTSTTTNSLFGGGNAFGQQNQQQQPAGSSIFGQAQQQPAAGGSIFGQSAQKPAAGSSIFGQPTQQQPAASTGANLFGQTSTQPSTGSSLFGQPAQQPAAGGTSVFGQANQQPAVGTGGSLFGQSTQQPATSSSIFGQSNQQPPTGTSIFGQSTQGTQSTGGTSLFGQTAQQQQQGASTFGGGAGNSLFGNNNNMSSFNTGGFGGGGGSTLFAQKPGQQQSYYGAPTVQQPTGPPPFTKTTKFNDLSNEFKKTFEEIDSYIQGRIQIGKDLQQKKLGEEATTSQELIRAVQRDLNQTSSTIRNDLHVVRDLKLKADQAVHDTIISIRIVDGFKNPQNGAYLKDHASFPLEFFTRVTNQIRERLVWYRATIEQIERKLSSMANQTHITPHGITTTLQAQHATFVSLASKTATLDAELQKIKTLYTQLWRARTGSVRDPFDSVGVNESVAKSDLGLSGLSVQ</sequence>
<keyword evidence="10" id="KW-1185">Reference proteome</keyword>
<feature type="compositionally biased region" description="Polar residues" evidence="8">
    <location>
        <begin position="1"/>
        <end position="37"/>
    </location>
</feature>
<feature type="compositionally biased region" description="Low complexity" evidence="8">
    <location>
        <begin position="187"/>
        <end position="220"/>
    </location>
</feature>
<evidence type="ECO:0000256" key="5">
    <source>
        <dbReference type="ARBA" id="ARBA00023010"/>
    </source>
</evidence>
<keyword evidence="5" id="KW-0811">Translocation</keyword>
<name>A0AA38JJD3_9AGAR</name>
<reference evidence="9" key="2">
    <citation type="journal article" date="2023" name="Proc. Natl. Acad. Sci. U.S.A.">
        <title>A global phylogenomic analysis of the shiitake genus Lentinula.</title>
        <authorList>
            <person name="Sierra-Patev S."/>
            <person name="Min B."/>
            <person name="Naranjo-Ortiz M."/>
            <person name="Looney B."/>
            <person name="Konkel Z."/>
            <person name="Slot J.C."/>
            <person name="Sakamoto Y."/>
            <person name="Steenwyk J.L."/>
            <person name="Rokas A."/>
            <person name="Carro J."/>
            <person name="Camarero S."/>
            <person name="Ferreira P."/>
            <person name="Molpeceres G."/>
            <person name="Ruiz-Duenas F.J."/>
            <person name="Serrano A."/>
            <person name="Henrissat B."/>
            <person name="Drula E."/>
            <person name="Hughes K.W."/>
            <person name="Mata J.L."/>
            <person name="Ishikawa N.K."/>
            <person name="Vargas-Isla R."/>
            <person name="Ushijima S."/>
            <person name="Smith C.A."/>
            <person name="Donoghue J."/>
            <person name="Ahrendt S."/>
            <person name="Andreopoulos W."/>
            <person name="He G."/>
            <person name="LaButti K."/>
            <person name="Lipzen A."/>
            <person name="Ng V."/>
            <person name="Riley R."/>
            <person name="Sandor L."/>
            <person name="Barry K."/>
            <person name="Martinez A.T."/>
            <person name="Xiao Y."/>
            <person name="Gibbons J.G."/>
            <person name="Terashima K."/>
            <person name="Grigoriev I.V."/>
            <person name="Hibbett D."/>
        </authorList>
    </citation>
    <scope>NUCLEOTIDE SEQUENCE</scope>
    <source>
        <strain evidence="9">ET3784</strain>
    </source>
</reference>
<dbReference type="InterPro" id="IPR025574">
    <property type="entry name" value="Nucleoporin_FG_rpt"/>
</dbReference>
<dbReference type="GO" id="GO:0015031">
    <property type="term" value="P:protein transport"/>
    <property type="evidence" value="ECO:0007669"/>
    <property type="project" value="UniProtKB-KW"/>
</dbReference>
<dbReference type="GO" id="GO:0008139">
    <property type="term" value="F:nuclear localization sequence binding"/>
    <property type="evidence" value="ECO:0007669"/>
    <property type="project" value="InterPro"/>
</dbReference>
<feature type="region of interest" description="Disordered" evidence="8">
    <location>
        <begin position="1"/>
        <end position="226"/>
    </location>
</feature>
<feature type="compositionally biased region" description="Low complexity" evidence="8">
    <location>
        <begin position="59"/>
        <end position="85"/>
    </location>
</feature>
<keyword evidence="3" id="KW-0509">mRNA transport</keyword>
<organism evidence="9 10">
    <name type="scientific">Lentinula guzmanii</name>
    <dbReference type="NCBI Taxonomy" id="2804957"/>
    <lineage>
        <taxon>Eukaryota</taxon>
        <taxon>Fungi</taxon>
        <taxon>Dikarya</taxon>
        <taxon>Basidiomycota</taxon>
        <taxon>Agaricomycotina</taxon>
        <taxon>Agaricomycetes</taxon>
        <taxon>Agaricomycetidae</taxon>
        <taxon>Agaricales</taxon>
        <taxon>Marasmiineae</taxon>
        <taxon>Omphalotaceae</taxon>
        <taxon>Lentinula</taxon>
    </lineage>
</organism>
<dbReference type="Gene3D" id="6.10.140.1350">
    <property type="match status" value="1"/>
</dbReference>
<evidence type="ECO:0000256" key="7">
    <source>
        <dbReference type="ARBA" id="ARBA00023242"/>
    </source>
</evidence>
<evidence type="ECO:0000256" key="1">
    <source>
        <dbReference type="ARBA" id="ARBA00004567"/>
    </source>
</evidence>
<dbReference type="Proteomes" id="UP001176059">
    <property type="component" value="Unassembled WGS sequence"/>
</dbReference>
<evidence type="ECO:0000256" key="2">
    <source>
        <dbReference type="ARBA" id="ARBA00022448"/>
    </source>
</evidence>
<dbReference type="AlphaFoldDB" id="A0AA38JJD3"/>
<dbReference type="PANTHER" id="PTHR13437">
    <property type="entry name" value="NUCLEOPORIN P58/P45 NUCLEOPORIN-LIKE PROTEIN 1"/>
    <property type="match status" value="1"/>
</dbReference>
<comment type="caution">
    <text evidence="9">The sequence shown here is derived from an EMBL/GenBank/DDBJ whole genome shotgun (WGS) entry which is preliminary data.</text>
</comment>
<keyword evidence="4" id="KW-0653">Protein transport</keyword>
<dbReference type="Pfam" id="PF13634">
    <property type="entry name" value="Nucleoporin_FG"/>
    <property type="match status" value="1"/>
</dbReference>
<dbReference type="GO" id="GO:0005643">
    <property type="term" value="C:nuclear pore"/>
    <property type="evidence" value="ECO:0007669"/>
    <property type="project" value="UniProtKB-SubCell"/>
</dbReference>
<feature type="compositionally biased region" description="Polar residues" evidence="8">
    <location>
        <begin position="164"/>
        <end position="186"/>
    </location>
</feature>
<evidence type="ECO:0000313" key="9">
    <source>
        <dbReference type="EMBL" id="KAJ3720820.1"/>
    </source>
</evidence>
<accession>A0AA38JJD3</accession>
<feature type="compositionally biased region" description="Polar residues" evidence="8">
    <location>
        <begin position="147"/>
        <end position="156"/>
    </location>
</feature>
<evidence type="ECO:0000256" key="6">
    <source>
        <dbReference type="ARBA" id="ARBA00023132"/>
    </source>
</evidence>
<evidence type="ECO:0000256" key="8">
    <source>
        <dbReference type="SAM" id="MobiDB-lite"/>
    </source>
</evidence>
<feature type="compositionally biased region" description="Low complexity" evidence="8">
    <location>
        <begin position="120"/>
        <end position="131"/>
    </location>
</feature>
<dbReference type="InterPro" id="IPR024882">
    <property type="entry name" value="NUP58/p45/49"/>
</dbReference>